<dbReference type="AlphaFoldDB" id="A0A2H0KBI1"/>
<dbReference type="InterPro" id="IPR032466">
    <property type="entry name" value="Metal_Hydrolase"/>
</dbReference>
<proteinExistence type="predicted"/>
<evidence type="ECO:0000313" key="2">
    <source>
        <dbReference type="Proteomes" id="UP000229342"/>
    </source>
</evidence>
<comment type="caution">
    <text evidence="1">The sequence shown here is derived from an EMBL/GenBank/DDBJ whole genome shotgun (WGS) entry which is preliminary data.</text>
</comment>
<dbReference type="PANTHER" id="PTHR43137:SF1">
    <property type="entry name" value="DIHYDROOROTASE"/>
    <property type="match status" value="1"/>
</dbReference>
<dbReference type="InterPro" id="IPR004721">
    <property type="entry name" value="DHOdimr"/>
</dbReference>
<name>A0A2H0KBI1_9BACT</name>
<accession>A0A2H0KBI1</accession>
<organism evidence="1 2">
    <name type="scientific">Candidatus Taylorbacteria bacterium CG11_big_fil_rev_8_21_14_0_20_46_11</name>
    <dbReference type="NCBI Taxonomy" id="1975025"/>
    <lineage>
        <taxon>Bacteria</taxon>
        <taxon>Candidatus Tayloriibacteriota</taxon>
    </lineage>
</organism>
<protein>
    <submittedName>
        <fullName evidence="1">Uncharacterized protein</fullName>
    </submittedName>
</protein>
<dbReference type="GO" id="GO:0006207">
    <property type="term" value="P:'de novo' pyrimidine nucleobase biosynthetic process"/>
    <property type="evidence" value="ECO:0007669"/>
    <property type="project" value="TreeGrafter"/>
</dbReference>
<dbReference type="Gene3D" id="3.20.20.140">
    <property type="entry name" value="Metal-dependent hydrolases"/>
    <property type="match status" value="1"/>
</dbReference>
<reference evidence="1 2" key="1">
    <citation type="submission" date="2017-09" db="EMBL/GenBank/DDBJ databases">
        <title>Depth-based differentiation of microbial function through sediment-hosted aquifers and enrichment of novel symbionts in the deep terrestrial subsurface.</title>
        <authorList>
            <person name="Probst A.J."/>
            <person name="Ladd B."/>
            <person name="Jarett J.K."/>
            <person name="Geller-Mcgrath D.E."/>
            <person name="Sieber C.M."/>
            <person name="Emerson J.B."/>
            <person name="Anantharaman K."/>
            <person name="Thomas B.C."/>
            <person name="Malmstrom R."/>
            <person name="Stieglmeier M."/>
            <person name="Klingl A."/>
            <person name="Woyke T."/>
            <person name="Ryan C.M."/>
            <person name="Banfield J.F."/>
        </authorList>
    </citation>
    <scope>NUCLEOTIDE SEQUENCE [LARGE SCALE GENOMIC DNA]</scope>
    <source>
        <strain evidence="1">CG11_big_fil_rev_8_21_14_0_20_46_11</strain>
    </source>
</reference>
<dbReference type="UniPathway" id="UPA00070">
    <property type="reaction ID" value="UER00117"/>
</dbReference>
<dbReference type="EMBL" id="PCVG01000041">
    <property type="protein sequence ID" value="PIQ68610.1"/>
    <property type="molecule type" value="Genomic_DNA"/>
</dbReference>
<dbReference type="GO" id="GO:0044205">
    <property type="term" value="P:'de novo' UMP biosynthetic process"/>
    <property type="evidence" value="ECO:0007669"/>
    <property type="project" value="UniProtKB-UniPathway"/>
</dbReference>
<dbReference type="Proteomes" id="UP000229342">
    <property type="component" value="Unassembled WGS sequence"/>
</dbReference>
<sequence>MKTERPTPTTTNNLPDEVIVDPLASGHDHFREEDGQKDEGLQRALLENSIKGGADTVGAMPNTKDGLTTASVVTEYNDRLEGQLFDPSSLRIIRYVAITEDTTEAMIDDCVAVGICDGKVLPRYRTTNSHYGVVRYGKILPVIKHCGKVGMRVHGHLEHPSLLYSNDDAEFACVPTVRTWLEETEAEIIWEHGTEGRCVPHWKDMATSRRFFVTITPQHLLLTADDVYGAVGEICKPSYGDPFDVEALNNLVDQDFPWVMDGPDVAPHPTGTKHPNHGKCSCGTYHAPFLHPVYAHALQRLFKTPAGIQTYINFTSRNLRKLHNLPLPSRTVRLVRKPQEIPLLYRVGPWNVQPFWAGKTLDWSIA</sequence>
<gene>
    <name evidence="1" type="ORF">COV91_03220</name>
</gene>
<dbReference type="GO" id="GO:0005737">
    <property type="term" value="C:cytoplasm"/>
    <property type="evidence" value="ECO:0007669"/>
    <property type="project" value="TreeGrafter"/>
</dbReference>
<dbReference type="GO" id="GO:0004151">
    <property type="term" value="F:dihydroorotase activity"/>
    <property type="evidence" value="ECO:0007669"/>
    <property type="project" value="InterPro"/>
</dbReference>
<dbReference type="PANTHER" id="PTHR43137">
    <property type="entry name" value="DIHYDROOROTASE"/>
    <property type="match status" value="1"/>
</dbReference>
<evidence type="ECO:0000313" key="1">
    <source>
        <dbReference type="EMBL" id="PIQ68610.1"/>
    </source>
</evidence>
<dbReference type="SUPFAM" id="SSF51556">
    <property type="entry name" value="Metallo-dependent hydrolases"/>
    <property type="match status" value="1"/>
</dbReference>